<evidence type="ECO:0000259" key="6">
    <source>
        <dbReference type="Pfam" id="PF01880"/>
    </source>
</evidence>
<accession>A0A4R3Z9M2</accession>
<feature type="domain" description="Desulfoferrodoxin ferrous iron-binding" evidence="6">
    <location>
        <begin position="35"/>
        <end position="117"/>
    </location>
</feature>
<keyword evidence="4" id="KW-0249">Electron transport</keyword>
<organism evidence="7 8">
    <name type="scientific">Longibaculum muris</name>
    <dbReference type="NCBI Taxonomy" id="1796628"/>
    <lineage>
        <taxon>Bacteria</taxon>
        <taxon>Bacillati</taxon>
        <taxon>Bacillota</taxon>
        <taxon>Erysipelotrichia</taxon>
        <taxon>Erysipelotrichales</taxon>
        <taxon>Coprobacillaceae</taxon>
        <taxon>Longibaculum</taxon>
    </lineage>
</organism>
<dbReference type="GO" id="GO:0016491">
    <property type="term" value="F:oxidoreductase activity"/>
    <property type="evidence" value="ECO:0007669"/>
    <property type="project" value="InterPro"/>
</dbReference>
<dbReference type="Gene3D" id="2.60.40.730">
    <property type="entry name" value="SOR catalytic domain"/>
    <property type="match status" value="1"/>
</dbReference>
<comment type="caution">
    <text evidence="7">The sequence shown here is derived from an EMBL/GenBank/DDBJ whole genome shotgun (WGS) entry which is preliminary data.</text>
</comment>
<evidence type="ECO:0000256" key="3">
    <source>
        <dbReference type="ARBA" id="ARBA00022723"/>
    </source>
</evidence>
<evidence type="ECO:0000256" key="5">
    <source>
        <dbReference type="ARBA" id="ARBA00023004"/>
    </source>
</evidence>
<dbReference type="SUPFAM" id="SSF49367">
    <property type="entry name" value="Superoxide reductase-like"/>
    <property type="match status" value="1"/>
</dbReference>
<reference evidence="7 8" key="1">
    <citation type="submission" date="2019-03" db="EMBL/GenBank/DDBJ databases">
        <title>Genomic Encyclopedia of Type Strains, Phase IV (KMG-IV): sequencing the most valuable type-strain genomes for metagenomic binning, comparative biology and taxonomic classification.</title>
        <authorList>
            <person name="Goeker M."/>
        </authorList>
    </citation>
    <scope>NUCLEOTIDE SEQUENCE [LARGE SCALE GENOMIC DNA]</scope>
    <source>
        <strain evidence="7 8">DSM 29487</strain>
    </source>
</reference>
<dbReference type="RefSeq" id="WP_066444693.1">
    <property type="nucleotide sequence ID" value="NZ_CAUWFI010000018.1"/>
</dbReference>
<dbReference type="EMBL" id="SMCQ01000001">
    <property type="protein sequence ID" value="TCW03115.1"/>
    <property type="molecule type" value="Genomic_DNA"/>
</dbReference>
<sequence>MHFYKNQNDSFFVQLDEQSQDHPELIHILVENHEGDEMKHQPIVSKDKKTVKVKIGDIMHPMSAEHHISMIFLKTKHGGQYKLLSYQQSPIVIFELSEDDEPLEVYGYCNLHGLWKEVI</sequence>
<dbReference type="PANTHER" id="PTHR36541:SF1">
    <property type="entry name" value="SUPEROXIDE REDUCTASE-RELATED"/>
    <property type="match status" value="1"/>
</dbReference>
<dbReference type="GeneID" id="98914239"/>
<keyword evidence="2" id="KW-0813">Transport</keyword>
<name>A0A4R3Z9M2_9FIRM</name>
<keyword evidence="3" id="KW-0479">Metal-binding</keyword>
<protein>
    <submittedName>
        <fullName evidence="7">Superoxide reductase</fullName>
    </submittedName>
</protein>
<dbReference type="Pfam" id="PF01880">
    <property type="entry name" value="Desulfoferrodox"/>
    <property type="match status" value="1"/>
</dbReference>
<evidence type="ECO:0000256" key="1">
    <source>
        <dbReference type="ARBA" id="ARBA00005941"/>
    </source>
</evidence>
<gene>
    <name evidence="7" type="ORF">EDD60_101422</name>
</gene>
<evidence type="ECO:0000313" key="8">
    <source>
        <dbReference type="Proteomes" id="UP000295515"/>
    </source>
</evidence>
<evidence type="ECO:0000256" key="2">
    <source>
        <dbReference type="ARBA" id="ARBA00022448"/>
    </source>
</evidence>
<keyword evidence="8" id="KW-1185">Reference proteome</keyword>
<evidence type="ECO:0000256" key="4">
    <source>
        <dbReference type="ARBA" id="ARBA00022982"/>
    </source>
</evidence>
<dbReference type="InterPro" id="IPR002742">
    <property type="entry name" value="Desulfoferrodoxin_Fe-bd_dom"/>
</dbReference>
<dbReference type="GO" id="GO:0005506">
    <property type="term" value="F:iron ion binding"/>
    <property type="evidence" value="ECO:0007669"/>
    <property type="project" value="InterPro"/>
</dbReference>
<keyword evidence="5" id="KW-0408">Iron</keyword>
<dbReference type="AlphaFoldDB" id="A0A4R3Z9M2"/>
<dbReference type="InterPro" id="IPR036073">
    <property type="entry name" value="Desulfoferrodoxin_Fe-bd_dom_sf"/>
</dbReference>
<dbReference type="Proteomes" id="UP000295515">
    <property type="component" value="Unassembled WGS sequence"/>
</dbReference>
<dbReference type="InterPro" id="IPR051233">
    <property type="entry name" value="Desulfoferrodoxin_SOR"/>
</dbReference>
<dbReference type="PANTHER" id="PTHR36541">
    <property type="entry name" value="SUPEROXIDE REDUCTASE-RELATED"/>
    <property type="match status" value="1"/>
</dbReference>
<proteinExistence type="inferred from homology"/>
<evidence type="ECO:0000313" key="7">
    <source>
        <dbReference type="EMBL" id="TCW03115.1"/>
    </source>
</evidence>
<comment type="similarity">
    <text evidence="1">Belongs to the desulfoferrodoxin family.</text>
</comment>